<feature type="compositionally biased region" description="Basic residues" evidence="2">
    <location>
        <begin position="109"/>
        <end position="123"/>
    </location>
</feature>
<dbReference type="AlphaFoldDB" id="A0A2P2KGD3"/>
<dbReference type="PANTHER" id="PTHR12072">
    <property type="entry name" value="CWF19, CELL CYCLE CONTROL PROTEIN"/>
    <property type="match status" value="1"/>
</dbReference>
<dbReference type="EMBL" id="GGEC01024302">
    <property type="protein sequence ID" value="MBX04786.1"/>
    <property type="molecule type" value="Transcribed_RNA"/>
</dbReference>
<dbReference type="PANTHER" id="PTHR12072:SF5">
    <property type="entry name" value="CWF19-LIKE PROTEIN 2"/>
    <property type="match status" value="1"/>
</dbReference>
<protein>
    <recommendedName>
        <fullName evidence="6">CWF19-like protein 2</fullName>
    </recommendedName>
</protein>
<name>A0A2P2KGD3_RHIMU</name>
<feature type="compositionally biased region" description="Basic residues" evidence="2">
    <location>
        <begin position="74"/>
        <end position="83"/>
    </location>
</feature>
<evidence type="ECO:0000259" key="3">
    <source>
        <dbReference type="Pfam" id="PF04676"/>
    </source>
</evidence>
<organism evidence="5">
    <name type="scientific">Rhizophora mucronata</name>
    <name type="common">Asiatic mangrove</name>
    <dbReference type="NCBI Taxonomy" id="61149"/>
    <lineage>
        <taxon>Eukaryota</taxon>
        <taxon>Viridiplantae</taxon>
        <taxon>Streptophyta</taxon>
        <taxon>Embryophyta</taxon>
        <taxon>Tracheophyta</taxon>
        <taxon>Spermatophyta</taxon>
        <taxon>Magnoliopsida</taxon>
        <taxon>eudicotyledons</taxon>
        <taxon>Gunneridae</taxon>
        <taxon>Pentapetalae</taxon>
        <taxon>rosids</taxon>
        <taxon>fabids</taxon>
        <taxon>Malpighiales</taxon>
        <taxon>Rhizophoraceae</taxon>
        <taxon>Rhizophora</taxon>
    </lineage>
</organism>
<feature type="domain" description="Cwf19-like C-terminal" evidence="4">
    <location>
        <begin position="560"/>
        <end position="682"/>
    </location>
</feature>
<dbReference type="InterPro" id="IPR006767">
    <property type="entry name" value="Cwf19-like_C_dom-2"/>
</dbReference>
<evidence type="ECO:0000313" key="5">
    <source>
        <dbReference type="EMBL" id="MBX04786.1"/>
    </source>
</evidence>
<reference evidence="5" key="1">
    <citation type="submission" date="2018-02" db="EMBL/GenBank/DDBJ databases">
        <title>Rhizophora mucronata_Transcriptome.</title>
        <authorList>
            <person name="Meera S.P."/>
            <person name="Sreeshan A."/>
            <person name="Augustine A."/>
        </authorList>
    </citation>
    <scope>NUCLEOTIDE SEQUENCE</scope>
    <source>
        <tissue evidence="5">Leaf</tissue>
    </source>
</reference>
<dbReference type="InterPro" id="IPR006768">
    <property type="entry name" value="Cwf19-like_C_dom-1"/>
</dbReference>
<dbReference type="Pfam" id="PF04677">
    <property type="entry name" value="CwfJ_C_1"/>
    <property type="match status" value="1"/>
</dbReference>
<comment type="similarity">
    <text evidence="1">Belongs to the CWF19 family.</text>
</comment>
<dbReference type="GO" id="GO:0000398">
    <property type="term" value="P:mRNA splicing, via spliceosome"/>
    <property type="evidence" value="ECO:0007669"/>
    <property type="project" value="TreeGrafter"/>
</dbReference>
<dbReference type="InterPro" id="IPR040194">
    <property type="entry name" value="Cwf19-like"/>
</dbReference>
<evidence type="ECO:0008006" key="6">
    <source>
        <dbReference type="Google" id="ProtNLM"/>
    </source>
</evidence>
<sequence>MLSGVKFIPRDQLHKHQEQEDDEDAASLQKRKKRNGSSSKSERDKHKTKRKTSSRYDSSDGITSSASDDDLVRIKKGSSRNKKWYSSDEHSSEDYSGSEGEDSYDQYSSKRKSRGKKNKKNGGKNHSSADLSSEDEGWKGGGKDRRNKGQKKVSDDFSDDGKKSHSMKDMEIARKEMGLDWMLRSSDKVDKKPAVTVNVQPEQTSDDEEERVNPKELNPYLKGNGSGYPDNVDEKRASEEQLPSSALVGDGGASWRLKALKRAREQAAREGRQLEDVVEERWGSLGQLAVTVASGKAASSRAHLHAINNRRRGLYMESQKLADNQNGIDTEQGTDRGYLKDVSVRHPDMRAPKVHDSLSWGKRKSQKMSTEDASLISAAASSLNKFANDGSFMNKVLGQQNDDFSGSVGFDANRERKMDLNMDSYDIGKPSDDSAVKEVFSANQLAAKALQLRMKGKHQEADKLMQEDENIKVRQGDKNSQYSIRHQRVGSMVRHVKDISSRRKEEDADRYLAQKIIQNKQYSLSGQADDEYDFEDAPGRKYKKKRGGGDHNVTDKANLAKRILTQQERCLFCFENPNQPKHLVVSIANFTYLMLPQRQSVVPGHCCILTMQHESATRTVDNNVWEEIRNFKKCLIMMFAKQEKELIFLETVMGLAQQRHHCLIECIPLPQKVAKQAPLYFKKAIDEAEDEWSQHNAKKLIDTSEKGLRGSIPKDFPYFHVEFGLNSGFVHVIDDEKQFKRSLGLNVIRGMLRLPEEDMYRCRRHESLEVQRQAVASFAQDWEPFDWTKQLD</sequence>
<feature type="domain" description="Cwf19-like protein C-terminal" evidence="3">
    <location>
        <begin position="691"/>
        <end position="788"/>
    </location>
</feature>
<accession>A0A2P2KGD3</accession>
<evidence type="ECO:0000259" key="4">
    <source>
        <dbReference type="Pfam" id="PF04677"/>
    </source>
</evidence>
<dbReference type="Pfam" id="PF04676">
    <property type="entry name" value="CwfJ_C_2"/>
    <property type="match status" value="1"/>
</dbReference>
<feature type="region of interest" description="Disordered" evidence="2">
    <location>
        <begin position="1"/>
        <end position="249"/>
    </location>
</feature>
<evidence type="ECO:0000256" key="2">
    <source>
        <dbReference type="SAM" id="MobiDB-lite"/>
    </source>
</evidence>
<proteinExistence type="inferred from homology"/>
<evidence type="ECO:0000256" key="1">
    <source>
        <dbReference type="ARBA" id="ARBA00006795"/>
    </source>
</evidence>
<feature type="region of interest" description="Disordered" evidence="2">
    <location>
        <begin position="528"/>
        <end position="554"/>
    </location>
</feature>
<feature type="compositionally biased region" description="Basic and acidic residues" evidence="2">
    <location>
        <begin position="8"/>
        <end position="18"/>
    </location>
</feature>
<dbReference type="GO" id="GO:0071014">
    <property type="term" value="C:post-mRNA release spliceosomal complex"/>
    <property type="evidence" value="ECO:0007669"/>
    <property type="project" value="TreeGrafter"/>
</dbReference>
<feature type="compositionally biased region" description="Basic and acidic residues" evidence="2">
    <location>
        <begin position="152"/>
        <end position="178"/>
    </location>
</feature>